<evidence type="ECO:0000256" key="4">
    <source>
        <dbReference type="ARBA" id="ARBA00012574"/>
    </source>
</evidence>
<dbReference type="InterPro" id="IPR029149">
    <property type="entry name" value="Creatin/AminoP/Spt16_N"/>
</dbReference>
<evidence type="ECO:0000313" key="10">
    <source>
        <dbReference type="EMBL" id="MEK0312082.1"/>
    </source>
</evidence>
<evidence type="ECO:0000256" key="7">
    <source>
        <dbReference type="ARBA" id="ARBA00023211"/>
    </source>
</evidence>
<keyword evidence="10" id="KW-0031">Aminopeptidase</keyword>
<dbReference type="InterPro" id="IPR001131">
    <property type="entry name" value="Peptidase_M24B_aminopep-P_CS"/>
</dbReference>
<dbReference type="SMART" id="SM01011">
    <property type="entry name" value="AMP_N"/>
    <property type="match status" value="1"/>
</dbReference>
<dbReference type="Proteomes" id="UP001382955">
    <property type="component" value="Unassembled WGS sequence"/>
</dbReference>
<dbReference type="InterPro" id="IPR000994">
    <property type="entry name" value="Pept_M24"/>
</dbReference>
<evidence type="ECO:0000256" key="8">
    <source>
        <dbReference type="RuleBase" id="RU000590"/>
    </source>
</evidence>
<comment type="similarity">
    <text evidence="3 8">Belongs to the peptidase M24B family.</text>
</comment>
<accession>A0ABU8ZSW4</accession>
<evidence type="ECO:0000259" key="9">
    <source>
        <dbReference type="SMART" id="SM01011"/>
    </source>
</evidence>
<dbReference type="SUPFAM" id="SSF53092">
    <property type="entry name" value="Creatinase/prolidase N-terminal domain"/>
    <property type="match status" value="1"/>
</dbReference>
<keyword evidence="6" id="KW-0378">Hydrolase</keyword>
<keyword evidence="11" id="KW-1185">Reference proteome</keyword>
<gene>
    <name evidence="10" type="ORF">OC725_02275</name>
</gene>
<comment type="cofactor">
    <cofactor evidence="2">
        <name>Mn(2+)</name>
        <dbReference type="ChEBI" id="CHEBI:29035"/>
    </cofactor>
</comment>
<dbReference type="InterPro" id="IPR007865">
    <property type="entry name" value="Aminopep_P_N"/>
</dbReference>
<comment type="caution">
    <text evidence="10">The sequence shown here is derived from an EMBL/GenBank/DDBJ whole genome shotgun (WGS) entry which is preliminary data.</text>
</comment>
<dbReference type="EC" id="3.4.11.9" evidence="4"/>
<name>A0ABU8ZSW4_9MOLU</name>
<keyword evidence="10" id="KW-0645">Protease</keyword>
<dbReference type="InterPro" id="IPR052433">
    <property type="entry name" value="X-Pro_dipept-like"/>
</dbReference>
<proteinExistence type="inferred from homology"/>
<dbReference type="Pfam" id="PF05195">
    <property type="entry name" value="AMP_N"/>
    <property type="match status" value="1"/>
</dbReference>
<evidence type="ECO:0000256" key="1">
    <source>
        <dbReference type="ARBA" id="ARBA00001424"/>
    </source>
</evidence>
<dbReference type="InterPro" id="IPR036005">
    <property type="entry name" value="Creatinase/aminopeptidase-like"/>
</dbReference>
<dbReference type="SUPFAM" id="SSF55920">
    <property type="entry name" value="Creatinase/aminopeptidase"/>
    <property type="match status" value="1"/>
</dbReference>
<evidence type="ECO:0000256" key="6">
    <source>
        <dbReference type="ARBA" id="ARBA00022801"/>
    </source>
</evidence>
<keyword evidence="7" id="KW-0464">Manganese</keyword>
<sequence>MFLNNRKIFFDCITDNSIAIFYSGNPQYKSGDQLFPFEVDKNFYYLTGIKQPYIILILVKKLLTKQSFLFVPNIDPINKLWQNDQLEKKQISDISQISCTNIFETKEFNFWINKQISELKLLSPKIYFDIPSNCKELKYCWSYEKVYKFLNYWPWIEISNSSRILLKLRRQKNKNEINYIKHAIDIHYQSLMYLFKQLKNCQYEFEIAAHLHYFVSINKAKNAFETIVASGKNALILHYHKNNSYLYNNDLCLIDSGVKMNDYSSDITRCLPVKSTFTPIQYKIYNLVLNTNKELINWVKPEHSMKDLNHYGKQILSKGMQKLGFEEKIENYFYHSISHHLGLDIHDVIGIDVEEPIGEDSVIAIEPGLYIDHLNLGIRIEDNIIVKRKGNINLSSNIPKEIKEIESLIK</sequence>
<reference evidence="10 11" key="1">
    <citation type="journal article" date="2023" name="Int. J. Syst. Evol. Microbiol.">
        <title>The observation of taxonomic boundaries for the 16SrII and 16SrXXV phytoplasmas using genome-based delimitation.</title>
        <authorList>
            <person name="Rodrigues Jardim B."/>
            <person name="Tran-Nguyen L.T.T."/>
            <person name="Gambley C."/>
            <person name="Al-Sadi A.M."/>
            <person name="Al-Subhi A.M."/>
            <person name="Foissac X."/>
            <person name="Salar P."/>
            <person name="Cai H."/>
            <person name="Yang J.Y."/>
            <person name="Davis R."/>
            <person name="Jones L."/>
            <person name="Rodoni B."/>
            <person name="Constable F.E."/>
        </authorList>
    </citation>
    <scope>NUCLEOTIDE SEQUENCE [LARGE SCALE GENOMIC DNA]</scope>
    <source>
        <strain evidence="10">BAWM-322</strain>
    </source>
</reference>
<organism evidence="10 11">
    <name type="scientific">Candidatus Phytoplasma fabacearum</name>
    <dbReference type="NCBI Taxonomy" id="2982628"/>
    <lineage>
        <taxon>Bacteria</taxon>
        <taxon>Bacillati</taxon>
        <taxon>Mycoplasmatota</taxon>
        <taxon>Mollicutes</taxon>
        <taxon>Acholeplasmatales</taxon>
        <taxon>Acholeplasmataceae</taxon>
        <taxon>Candidatus Phytoplasma</taxon>
        <taxon>16SrII (Peanut WB group)</taxon>
    </lineage>
</organism>
<comment type="catalytic activity">
    <reaction evidence="1">
        <text>Release of any N-terminal amino acid, including proline, that is linked to proline, even from a dipeptide or tripeptide.</text>
        <dbReference type="EC" id="3.4.11.9"/>
    </reaction>
</comment>
<dbReference type="PROSITE" id="PS00491">
    <property type="entry name" value="PROLINE_PEPTIDASE"/>
    <property type="match status" value="1"/>
</dbReference>
<evidence type="ECO:0000256" key="2">
    <source>
        <dbReference type="ARBA" id="ARBA00001936"/>
    </source>
</evidence>
<dbReference type="RefSeq" id="WP_304512576.1">
    <property type="nucleotide sequence ID" value="NZ_JAOSIK010000027.1"/>
</dbReference>
<dbReference type="Gene3D" id="3.90.230.10">
    <property type="entry name" value="Creatinase/methionine aminopeptidase superfamily"/>
    <property type="match status" value="1"/>
</dbReference>
<evidence type="ECO:0000256" key="3">
    <source>
        <dbReference type="ARBA" id="ARBA00008766"/>
    </source>
</evidence>
<feature type="domain" description="Aminopeptidase P N-terminal" evidence="9">
    <location>
        <begin position="1"/>
        <end position="135"/>
    </location>
</feature>
<dbReference type="Pfam" id="PF00557">
    <property type="entry name" value="Peptidase_M24"/>
    <property type="match status" value="1"/>
</dbReference>
<dbReference type="GO" id="GO:0004177">
    <property type="term" value="F:aminopeptidase activity"/>
    <property type="evidence" value="ECO:0007669"/>
    <property type="project" value="UniProtKB-KW"/>
</dbReference>
<dbReference type="PANTHER" id="PTHR43226:SF4">
    <property type="entry name" value="XAA-PRO AMINOPEPTIDASE 3"/>
    <property type="match status" value="1"/>
</dbReference>
<dbReference type="EMBL" id="JAOSIK010000027">
    <property type="protein sequence ID" value="MEK0312082.1"/>
    <property type="molecule type" value="Genomic_DNA"/>
</dbReference>
<keyword evidence="5 8" id="KW-0479">Metal-binding</keyword>
<evidence type="ECO:0000256" key="5">
    <source>
        <dbReference type="ARBA" id="ARBA00022723"/>
    </source>
</evidence>
<protein>
    <recommendedName>
        <fullName evidence="4">Xaa-Pro aminopeptidase</fullName>
        <ecNumber evidence="4">3.4.11.9</ecNumber>
    </recommendedName>
</protein>
<evidence type="ECO:0000313" key="11">
    <source>
        <dbReference type="Proteomes" id="UP001382955"/>
    </source>
</evidence>
<dbReference type="Gene3D" id="3.40.350.10">
    <property type="entry name" value="Creatinase/prolidase N-terminal domain"/>
    <property type="match status" value="1"/>
</dbReference>
<dbReference type="PANTHER" id="PTHR43226">
    <property type="entry name" value="XAA-PRO AMINOPEPTIDASE 3"/>
    <property type="match status" value="1"/>
</dbReference>